<gene>
    <name evidence="2" type="ORF">MBBTH_14040</name>
</gene>
<name>A0A315Y7Y6_9EURY</name>
<evidence type="ECO:0000259" key="1">
    <source>
        <dbReference type="Pfam" id="PF13240"/>
    </source>
</evidence>
<keyword evidence="3" id="KW-1185">Reference proteome</keyword>
<dbReference type="Pfam" id="PF13240">
    <property type="entry name" value="Zn_Ribbon_1"/>
    <property type="match status" value="1"/>
</dbReference>
<sequence length="177" mass="20740">MGNYKYMTLEDNHNHFCIYCGAKLDPGQHFCSQCGKEVYHDPEPQRVHMPSKYEEEVDKIEQEYELKQRRATELVEKLFDPSHMSYQKFTATIRKSNGMFDNQLTVARKMIELDDGENAIVEKEIENKIVTLNAFIDKMEDLINELVIQLSSNKEDDDDINALFKDMDDLIDSVKDY</sequence>
<accession>A0A315Y7Y6</accession>
<protein>
    <recommendedName>
        <fullName evidence="1">Zinc-ribbon domain-containing protein</fullName>
    </recommendedName>
</protein>
<dbReference type="InterPro" id="IPR026870">
    <property type="entry name" value="Zinc_ribbon_dom"/>
</dbReference>
<dbReference type="AlphaFoldDB" id="A0A315Y7Y6"/>
<dbReference type="EMBL" id="MZGS01000024">
    <property type="protein sequence ID" value="PWB86421.1"/>
    <property type="molecule type" value="Genomic_DNA"/>
</dbReference>
<proteinExistence type="predicted"/>
<reference evidence="2 3" key="1">
    <citation type="submission" date="2017-03" db="EMBL/GenBank/DDBJ databases">
        <title>Genome sequence of Methanobrevibacter thaueri.</title>
        <authorList>
            <person name="Poehlein A."/>
            <person name="Seedorf H."/>
            <person name="Daniel R."/>
        </authorList>
    </citation>
    <scope>NUCLEOTIDE SEQUENCE [LARGE SCALE GENOMIC DNA]</scope>
    <source>
        <strain evidence="2 3">DSM 11995</strain>
    </source>
</reference>
<evidence type="ECO:0000313" key="3">
    <source>
        <dbReference type="Proteomes" id="UP000251717"/>
    </source>
</evidence>
<evidence type="ECO:0000313" key="2">
    <source>
        <dbReference type="EMBL" id="PWB86421.1"/>
    </source>
</evidence>
<organism evidence="2 3">
    <name type="scientific">Methanobrevibacter thaueri</name>
    <dbReference type="NCBI Taxonomy" id="190975"/>
    <lineage>
        <taxon>Archaea</taxon>
        <taxon>Methanobacteriati</taxon>
        <taxon>Methanobacteriota</taxon>
        <taxon>Methanomada group</taxon>
        <taxon>Methanobacteria</taxon>
        <taxon>Methanobacteriales</taxon>
        <taxon>Methanobacteriaceae</taxon>
        <taxon>Methanobrevibacter</taxon>
    </lineage>
</organism>
<feature type="domain" description="Zinc-ribbon" evidence="1">
    <location>
        <begin position="16"/>
        <end position="38"/>
    </location>
</feature>
<dbReference type="Proteomes" id="UP000251717">
    <property type="component" value="Unassembled WGS sequence"/>
</dbReference>
<comment type="caution">
    <text evidence="2">The sequence shown here is derived from an EMBL/GenBank/DDBJ whole genome shotgun (WGS) entry which is preliminary data.</text>
</comment>